<dbReference type="STRING" id="1296565.SAMN05660657_04306"/>
<dbReference type="InterPro" id="IPR001387">
    <property type="entry name" value="Cro/C1-type_HTH"/>
</dbReference>
<dbReference type="InterPro" id="IPR010982">
    <property type="entry name" value="Lambda_DNA-bd_dom_sf"/>
</dbReference>
<dbReference type="Gene3D" id="1.10.260.40">
    <property type="entry name" value="lambda repressor-like DNA-binding domains"/>
    <property type="match status" value="1"/>
</dbReference>
<organism evidence="2 3">
    <name type="scientific">Geodermatophilus amargosae</name>
    <dbReference type="NCBI Taxonomy" id="1296565"/>
    <lineage>
        <taxon>Bacteria</taxon>
        <taxon>Bacillati</taxon>
        <taxon>Actinomycetota</taxon>
        <taxon>Actinomycetes</taxon>
        <taxon>Geodermatophilales</taxon>
        <taxon>Geodermatophilaceae</taxon>
        <taxon>Geodermatophilus</taxon>
    </lineage>
</organism>
<protein>
    <recommendedName>
        <fullName evidence="1">HTH cro/C1-type domain-containing protein</fullName>
    </recommendedName>
</protein>
<gene>
    <name evidence="2" type="ORF">SAMN05660657_04306</name>
</gene>
<dbReference type="GO" id="GO:0003677">
    <property type="term" value="F:DNA binding"/>
    <property type="evidence" value="ECO:0007669"/>
    <property type="project" value="InterPro"/>
</dbReference>
<dbReference type="SUPFAM" id="SSF47413">
    <property type="entry name" value="lambda repressor-like DNA-binding domains"/>
    <property type="match status" value="1"/>
</dbReference>
<dbReference type="Pfam" id="PF13560">
    <property type="entry name" value="HTH_31"/>
    <property type="match status" value="1"/>
</dbReference>
<feature type="domain" description="HTH cro/C1-type" evidence="1">
    <location>
        <begin position="49"/>
        <end position="81"/>
    </location>
</feature>
<dbReference type="Proteomes" id="UP000199546">
    <property type="component" value="Unassembled WGS sequence"/>
</dbReference>
<evidence type="ECO:0000313" key="2">
    <source>
        <dbReference type="EMBL" id="SFT96989.1"/>
    </source>
</evidence>
<dbReference type="EMBL" id="FPBA01000020">
    <property type="protein sequence ID" value="SFT96989.1"/>
    <property type="molecule type" value="Genomic_DNA"/>
</dbReference>
<dbReference type="PROSITE" id="PS50943">
    <property type="entry name" value="HTH_CROC1"/>
    <property type="match status" value="1"/>
</dbReference>
<reference evidence="3" key="1">
    <citation type="submission" date="2016-10" db="EMBL/GenBank/DDBJ databases">
        <authorList>
            <person name="Varghese N."/>
            <person name="Submissions S."/>
        </authorList>
    </citation>
    <scope>NUCLEOTIDE SEQUENCE [LARGE SCALE GENOMIC DNA]</scope>
    <source>
        <strain evidence="3">DSM 46136</strain>
    </source>
</reference>
<accession>A0A1I7CC33</accession>
<dbReference type="CDD" id="cd00093">
    <property type="entry name" value="HTH_XRE"/>
    <property type="match status" value="1"/>
</dbReference>
<dbReference type="SMART" id="SM00530">
    <property type="entry name" value="HTH_XRE"/>
    <property type="match status" value="1"/>
</dbReference>
<evidence type="ECO:0000313" key="3">
    <source>
        <dbReference type="Proteomes" id="UP000199546"/>
    </source>
</evidence>
<dbReference type="AlphaFoldDB" id="A0A1I7CC33"/>
<keyword evidence="3" id="KW-1185">Reference proteome</keyword>
<name>A0A1I7CC33_9ACTN</name>
<evidence type="ECO:0000259" key="1">
    <source>
        <dbReference type="PROSITE" id="PS50943"/>
    </source>
</evidence>
<proteinExistence type="predicted"/>
<dbReference type="RefSeq" id="WP_217644854.1">
    <property type="nucleotide sequence ID" value="NZ_FPBA01000020.1"/>
</dbReference>
<sequence>MEKRTAGRRKVEPGPTAGRVAANLRRLRGSLTLAQLSERLAEVGRPILPSGLSKIEQGARSVDVDDLVALAVVLGATPNALLLPPYGQEDSKVELTDSVVVSWHRAWVWATGDGPLDGPARLSQRVQWFEINKPHRVDELRLDDLIDGSHETYRQEHPDQS</sequence>